<dbReference type="Gene3D" id="1.20.120.1700">
    <property type="match status" value="1"/>
</dbReference>
<dbReference type="CDD" id="cd14436">
    <property type="entry name" value="LepB"/>
    <property type="match status" value="1"/>
</dbReference>
<keyword evidence="2" id="KW-0472">Membrane</keyword>
<name>A0A377G8G1_9GAMM</name>
<dbReference type="Gene3D" id="1.25.40.830">
    <property type="match status" value="1"/>
</dbReference>
<dbReference type="Proteomes" id="UP000254554">
    <property type="component" value="Unassembled WGS sequence"/>
</dbReference>
<feature type="domain" description="LepB GAP" evidence="4">
    <location>
        <begin position="727"/>
        <end position="807"/>
    </location>
</feature>
<keyword evidence="2" id="KW-1133">Transmembrane helix</keyword>
<keyword evidence="6" id="KW-1185">Reference proteome</keyword>
<feature type="coiled-coil region" evidence="1">
    <location>
        <begin position="849"/>
        <end position="899"/>
    </location>
</feature>
<feature type="transmembrane region" description="Helical" evidence="2">
    <location>
        <begin position="1157"/>
        <end position="1177"/>
    </location>
</feature>
<dbReference type="Pfam" id="PF18227">
    <property type="entry name" value="LepB_GAP_C"/>
    <property type="match status" value="1"/>
</dbReference>
<keyword evidence="1" id="KW-0175">Coiled coil</keyword>
<gene>
    <name evidence="5" type="ORF">NCTC11370_00697</name>
</gene>
<evidence type="ECO:0000259" key="3">
    <source>
        <dbReference type="Pfam" id="PF18172"/>
    </source>
</evidence>
<dbReference type="OrthoDB" id="5636951at2"/>
<dbReference type="InterPro" id="IPR040484">
    <property type="entry name" value="LepB_GAP_C"/>
</dbReference>
<organism evidence="5 6">
    <name type="scientific">Fluoribacter dumoffii</name>
    <dbReference type="NCBI Taxonomy" id="463"/>
    <lineage>
        <taxon>Bacteria</taxon>
        <taxon>Pseudomonadati</taxon>
        <taxon>Pseudomonadota</taxon>
        <taxon>Gammaproteobacteria</taxon>
        <taxon>Legionellales</taxon>
        <taxon>Legionellaceae</taxon>
        <taxon>Fluoribacter</taxon>
    </lineage>
</organism>
<dbReference type="GeneID" id="93292680"/>
<evidence type="ECO:0000256" key="1">
    <source>
        <dbReference type="SAM" id="Coils"/>
    </source>
</evidence>
<evidence type="ECO:0000256" key="2">
    <source>
        <dbReference type="SAM" id="Phobius"/>
    </source>
</evidence>
<proteinExistence type="predicted"/>
<dbReference type="EMBL" id="UGGT01000001">
    <property type="protein sequence ID" value="STO20638.1"/>
    <property type="molecule type" value="Genomic_DNA"/>
</dbReference>
<feature type="domain" description="LepB GAP" evidence="3">
    <location>
        <begin position="530"/>
        <end position="712"/>
    </location>
</feature>
<evidence type="ECO:0000259" key="4">
    <source>
        <dbReference type="Pfam" id="PF18227"/>
    </source>
</evidence>
<protein>
    <submittedName>
        <fullName evidence="5">Uncharacterized protein</fullName>
    </submittedName>
</protein>
<accession>A0A377G8G1</accession>
<dbReference type="RefSeq" id="WP_010652936.1">
    <property type="nucleotide sequence ID" value="NZ_JAPHOO010000001.1"/>
</dbReference>
<evidence type="ECO:0000313" key="6">
    <source>
        <dbReference type="Proteomes" id="UP000254554"/>
    </source>
</evidence>
<dbReference type="Pfam" id="PF18172">
    <property type="entry name" value="LepB_GAP_N"/>
    <property type="match status" value="1"/>
</dbReference>
<sequence>MPDKKFEILSCTIDEDQMAVAKQWADTFRHNAKDDSAVNMTQLLLACVACGDFKTRPFLSHSTELQAPSDALTIADYISHASRIILDYQNLTGTNREELLKYFPAPGEKNNVFARSATHNVNRSREGVPVEGKGMLIGIMGQLPGIIKTPQDFGVNIAMGGAGKTNFYGKKISDNGCSGHFYFHRNDNEHLLLLGLEQTAPAASALDFLLGAKKYPEEVQQDHDQFGQGHSLKGASDTYTAAGSLYFSDPVYQAKLLLEKGVFPPDKYGAMRVTITDENWPHIKQFLDELKMGAEKDPEGLVELLLSKPKTATPLKGDFSSLSYIALDFNNYLKHVYQILIEESELEAEKKLHLLDLQSRLAIMIKELQKGHIESYGPFKQQISELMQLQGIPPEYQQAILRIQKLFELQFKIDPKLKQTHEELLLKNIYDDLQEESKVILEKLLEVQRHFQQLPFAKEQDSLNLFLNQINTHIKALQNPFSPIPEEVDLLSSWVMCDNPVSITRESMDQLKQTIEAAKSFIKPIVLTEKEELSFSELLLNWEKRFLPFTQINLIDYSQLDFNDLGQKFNAYVDALAQQAEELNYWGHQPSQTMNILNKFFTNPPKLELGHAFVGQYRESTVLRRLFSLDLASLGTLRFKPFEEPSEAYRKIHPNSYWDNINLLLTAGSDVIAMLRILNKQQSAKASWEEMAATANLLKDAIERFKKANEAVEYFQKNTPNDSVEVFESPFFYTIEDEALQKMNGAQLATLCLEELNAKTPSVLIKRIVTDQVLCQRMVQALQDEAAEFNRRKDNVGEKINALCQIRHFWELIQQFKESVAQETKEELLVKLQHAAAESPFIFGAAEALEQAQDELNELQEFFLRLQSLADNKDSMTALASLEEKYKELSAKEQKHYEMDLIRAQEAIYHNYLQKINAASTIEERRINFGILKQLFEKLAPASKVELSPEYEIKQVENNLFDLVSSLESATSVNEKERVFDNPVCLGTQEHFNTINPELTSECAKRCHQQIKRSQFFYENLLKSEFLKKSSPTKPLDTLLNQFGHLLDDFEDTLKIRFIEAALEDNLFRQAISQKAGNKKLTPALIQDLLILKTFRDKKIALSKENEYGNEYDQSINNFYEKALTIRLSELPIKKQAENIMKAATSEFNHRHDTRRLLADIAMIVTAFVGVGIFIGIGRLATGKTLFFSQAKTDREIEFKNQWICNYPQLPQADDNEIQILTAPAA</sequence>
<evidence type="ECO:0000313" key="5">
    <source>
        <dbReference type="EMBL" id="STO20638.1"/>
    </source>
</evidence>
<dbReference type="AlphaFoldDB" id="A0A377G8G1"/>
<keyword evidence="2" id="KW-0812">Transmembrane</keyword>
<reference evidence="5 6" key="1">
    <citation type="submission" date="2018-06" db="EMBL/GenBank/DDBJ databases">
        <authorList>
            <consortium name="Pathogen Informatics"/>
            <person name="Doyle S."/>
        </authorList>
    </citation>
    <scope>NUCLEOTIDE SEQUENCE [LARGE SCALE GENOMIC DNA]</scope>
    <source>
        <strain evidence="5 6">NCTC11370</strain>
    </source>
</reference>
<dbReference type="InterPro" id="IPR041585">
    <property type="entry name" value="LepB_GAP_N"/>
</dbReference>